<sequence length="373" mass="43598">MLTIIFFCFLVSLISAKSNFEILITVNESTSYINDINGLSTNRTLIYLLYTYTEPYQLVKLNTSTMLPISQCILPYHYNDTIGRQLFFLLPYTDDLMFIGFIQNLYKPEGFSYLQGIDLQSMTINENINQTFPFQTFTKFVWFQSIPEKKKILANFWQWDITTNELTKPRITGGKLPSNTSYDTWLLPSMSSSEAPQLFFLCEKYIVYTLNISSSTKWNINKQLSKISLDFLIKSLSFHLDIINSTTIAAIDEKTNLFIYNLYNKQLTSTFNLRQLFPDYPRMSEQIPNNLRANEEFIYITSSTNVEPNDQQYLFRIDLNNIPKNIDLIQISDENFGLTQLIPSKDTVYSFERLYEAENYFNIYKIGTPLNKN</sequence>
<evidence type="ECO:0000313" key="3">
    <source>
        <dbReference type="EMBL" id="CAF3524299.1"/>
    </source>
</evidence>
<gene>
    <name evidence="2" type="ORF">IZO911_LOCUS31475</name>
    <name evidence="3" type="ORF">KXQ929_LOCUS1332</name>
</gene>
<protein>
    <recommendedName>
        <fullName evidence="5">Transmembrane protein</fullName>
    </recommendedName>
</protein>
<comment type="caution">
    <text evidence="2">The sequence shown here is derived from an EMBL/GenBank/DDBJ whole genome shotgun (WGS) entry which is preliminary data.</text>
</comment>
<dbReference type="EMBL" id="CAJNOE010000518">
    <property type="protein sequence ID" value="CAF1253406.1"/>
    <property type="molecule type" value="Genomic_DNA"/>
</dbReference>
<name>A0A815A8W4_9BILA</name>
<evidence type="ECO:0008006" key="5">
    <source>
        <dbReference type="Google" id="ProtNLM"/>
    </source>
</evidence>
<keyword evidence="1" id="KW-0732">Signal</keyword>
<feature type="chain" id="PRO_5035604363" description="Transmembrane protein" evidence="1">
    <location>
        <begin position="17"/>
        <end position="373"/>
    </location>
</feature>
<evidence type="ECO:0000313" key="4">
    <source>
        <dbReference type="Proteomes" id="UP000663860"/>
    </source>
</evidence>
<evidence type="ECO:0000256" key="1">
    <source>
        <dbReference type="SAM" id="SignalP"/>
    </source>
</evidence>
<dbReference type="Proteomes" id="UP000663860">
    <property type="component" value="Unassembled WGS sequence"/>
</dbReference>
<evidence type="ECO:0000313" key="2">
    <source>
        <dbReference type="EMBL" id="CAF1253406.1"/>
    </source>
</evidence>
<feature type="signal peptide" evidence="1">
    <location>
        <begin position="1"/>
        <end position="16"/>
    </location>
</feature>
<accession>A0A815A8W4</accession>
<dbReference type="AlphaFoldDB" id="A0A815A8W4"/>
<organism evidence="2 4">
    <name type="scientific">Adineta steineri</name>
    <dbReference type="NCBI Taxonomy" id="433720"/>
    <lineage>
        <taxon>Eukaryota</taxon>
        <taxon>Metazoa</taxon>
        <taxon>Spiralia</taxon>
        <taxon>Gnathifera</taxon>
        <taxon>Rotifera</taxon>
        <taxon>Eurotatoria</taxon>
        <taxon>Bdelloidea</taxon>
        <taxon>Adinetida</taxon>
        <taxon>Adinetidae</taxon>
        <taxon>Adineta</taxon>
    </lineage>
</organism>
<dbReference type="EMBL" id="CAJOBB010000036">
    <property type="protein sequence ID" value="CAF3524299.1"/>
    <property type="molecule type" value="Genomic_DNA"/>
</dbReference>
<proteinExistence type="predicted"/>
<reference evidence="2" key="1">
    <citation type="submission" date="2021-02" db="EMBL/GenBank/DDBJ databases">
        <authorList>
            <person name="Nowell W R."/>
        </authorList>
    </citation>
    <scope>NUCLEOTIDE SEQUENCE</scope>
</reference>
<dbReference type="Proteomes" id="UP000663868">
    <property type="component" value="Unassembled WGS sequence"/>
</dbReference>